<dbReference type="EMBL" id="JAAIUW010000004">
    <property type="protein sequence ID" value="KAF7833873.1"/>
    <property type="molecule type" value="Genomic_DNA"/>
</dbReference>
<evidence type="ECO:0000313" key="2">
    <source>
        <dbReference type="Proteomes" id="UP000634136"/>
    </source>
</evidence>
<reference evidence="1" key="1">
    <citation type="submission" date="2020-09" db="EMBL/GenBank/DDBJ databases">
        <title>Genome-Enabled Discovery of Anthraquinone Biosynthesis in Senna tora.</title>
        <authorList>
            <person name="Kang S.-H."/>
            <person name="Pandey R.P."/>
            <person name="Lee C.-M."/>
            <person name="Sim J.-S."/>
            <person name="Jeong J.-T."/>
            <person name="Choi B.-S."/>
            <person name="Jung M."/>
            <person name="Ginzburg D."/>
            <person name="Zhao K."/>
            <person name="Won S.Y."/>
            <person name="Oh T.-J."/>
            <person name="Yu Y."/>
            <person name="Kim N.-H."/>
            <person name="Lee O.R."/>
            <person name="Lee T.-H."/>
            <person name="Bashyal P."/>
            <person name="Kim T.-S."/>
            <person name="Lee W.-H."/>
            <person name="Kawkins C."/>
            <person name="Kim C.-K."/>
            <person name="Kim J.S."/>
            <person name="Ahn B.O."/>
            <person name="Rhee S.Y."/>
            <person name="Sohng J.K."/>
        </authorList>
    </citation>
    <scope>NUCLEOTIDE SEQUENCE</scope>
    <source>
        <tissue evidence="1">Leaf</tissue>
    </source>
</reference>
<dbReference type="SUPFAM" id="SSF50630">
    <property type="entry name" value="Acid proteases"/>
    <property type="match status" value="1"/>
</dbReference>
<comment type="caution">
    <text evidence="1">The sequence shown here is derived from an EMBL/GenBank/DDBJ whole genome shotgun (WGS) entry which is preliminary data.</text>
</comment>
<dbReference type="AlphaFoldDB" id="A0A834WWF0"/>
<dbReference type="PANTHER" id="PTHR15503:SF22">
    <property type="entry name" value="TRANSPOSON TY3-I GAG POLYPROTEIN"/>
    <property type="match status" value="1"/>
</dbReference>
<protein>
    <submittedName>
        <fullName evidence="1">Retrovirus-related Pol polyprotein from transposon 17.6</fullName>
    </submittedName>
</protein>
<evidence type="ECO:0000313" key="1">
    <source>
        <dbReference type="EMBL" id="KAF7833873.1"/>
    </source>
</evidence>
<keyword evidence="2" id="KW-1185">Reference proteome</keyword>
<dbReference type="PANTHER" id="PTHR15503">
    <property type="entry name" value="LDOC1 RELATED"/>
    <property type="match status" value="1"/>
</dbReference>
<organism evidence="1 2">
    <name type="scientific">Senna tora</name>
    <dbReference type="NCBI Taxonomy" id="362788"/>
    <lineage>
        <taxon>Eukaryota</taxon>
        <taxon>Viridiplantae</taxon>
        <taxon>Streptophyta</taxon>
        <taxon>Embryophyta</taxon>
        <taxon>Tracheophyta</taxon>
        <taxon>Spermatophyta</taxon>
        <taxon>Magnoliopsida</taxon>
        <taxon>eudicotyledons</taxon>
        <taxon>Gunneridae</taxon>
        <taxon>Pentapetalae</taxon>
        <taxon>rosids</taxon>
        <taxon>fabids</taxon>
        <taxon>Fabales</taxon>
        <taxon>Fabaceae</taxon>
        <taxon>Caesalpinioideae</taxon>
        <taxon>Cassia clade</taxon>
        <taxon>Senna</taxon>
    </lineage>
</organism>
<dbReference type="Proteomes" id="UP000634136">
    <property type="component" value="Unassembled WGS sequence"/>
</dbReference>
<name>A0A834WWF0_9FABA</name>
<accession>A0A834WWF0</accession>
<dbReference type="CDD" id="cd00303">
    <property type="entry name" value="retropepsin_like"/>
    <property type="match status" value="1"/>
</dbReference>
<dbReference type="OrthoDB" id="1749187at2759"/>
<dbReference type="Pfam" id="PF08284">
    <property type="entry name" value="RVP_2"/>
    <property type="match status" value="1"/>
</dbReference>
<proteinExistence type="predicted"/>
<dbReference type="Gene3D" id="2.40.70.10">
    <property type="entry name" value="Acid Proteases"/>
    <property type="match status" value="1"/>
</dbReference>
<sequence length="315" mass="35476">MIDSGASHNFISSSLVSTLQIPVKGTAAYEVTVGDGHKVKGSGVCKGVKIEVQGTEIEQNFYLFELGGVDMILGIAWLESLGEVRVNWRQLTMKYQEGDALVCLKGDASLAKTEVSYRSMLKSVRKGGQGFVLELGKLETQTEAEREKQGRSSEVQILLDEFKEVCEPLKSLPPRRFRDHAIVVKEGTVPPNIRPYRHPHSQKAEIEKLQRIIDPDQQKWVSKLMGYNFEIQYKPGVENKAADALSRRGETLELKAFSVWQCDEFDEWEHKVQRDEHLAKIKQQGISGEKPPTGYALQNGFLVYNGRLILQMKAL</sequence>
<dbReference type="InterPro" id="IPR021109">
    <property type="entry name" value="Peptidase_aspartic_dom_sf"/>
</dbReference>
<dbReference type="InterPro" id="IPR032567">
    <property type="entry name" value="RTL1-rel"/>
</dbReference>
<gene>
    <name evidence="1" type="ORF">G2W53_008732</name>
</gene>